<feature type="domain" description="Heme NO-binding" evidence="1">
    <location>
        <begin position="3"/>
        <end position="153"/>
    </location>
</feature>
<proteinExistence type="predicted"/>
<dbReference type="InterPro" id="IPR038158">
    <property type="entry name" value="H-NOX_domain_sf"/>
</dbReference>
<dbReference type="EMBL" id="CP019437">
    <property type="protein sequence ID" value="AQS49248.1"/>
    <property type="molecule type" value="Genomic_DNA"/>
</dbReference>
<sequence>MLGLINRSIENFLTDTHGAALCARVRRCAELPSEGYEPLLQYADAQTLRLIDTACDALGRERSELLEDLGAHLCTREAVRRLLRYGGCDYRGFLNSLNELHDRARMALPDLELPHLHLVATESGQFRLRVIGDVPGWGAVLAGILRAMADDYGSLALIEMPQRRAGRDPRIFEPAEEVVRIQLLDAAHAEARQFALAHMTGEV</sequence>
<dbReference type="InterPro" id="IPR024096">
    <property type="entry name" value="NO_sig/Golgi_transp_ligand-bd"/>
</dbReference>
<dbReference type="InterPro" id="IPR011644">
    <property type="entry name" value="Heme_NO-bd"/>
</dbReference>
<dbReference type="PANTHER" id="PTHR45655:SF13">
    <property type="entry name" value="SOLUBLE GUANYLATE CYCLASE GCY-32-RELATED"/>
    <property type="match status" value="1"/>
</dbReference>
<dbReference type="Pfam" id="PF07700">
    <property type="entry name" value="HNOB"/>
    <property type="match status" value="1"/>
</dbReference>
<dbReference type="Proteomes" id="UP000185622">
    <property type="component" value="Chromosome"/>
</dbReference>
<name>A0ABM6IK06_9RHOB</name>
<accession>A0ABM6IK06</accession>
<evidence type="ECO:0000313" key="2">
    <source>
        <dbReference type="EMBL" id="AQS49248.1"/>
    </source>
</evidence>
<organism evidence="2 3">
    <name type="scientific">Thioclava nitratireducens</name>
    <dbReference type="NCBI Taxonomy" id="1915078"/>
    <lineage>
        <taxon>Bacteria</taxon>
        <taxon>Pseudomonadati</taxon>
        <taxon>Pseudomonadota</taxon>
        <taxon>Alphaproteobacteria</taxon>
        <taxon>Rhodobacterales</taxon>
        <taxon>Paracoccaceae</taxon>
        <taxon>Thioclava</taxon>
    </lineage>
</organism>
<dbReference type="PANTHER" id="PTHR45655">
    <property type="entry name" value="GUANYLATE CYCLASE SOLUBLE SUBUNIT BETA-2"/>
    <property type="match status" value="1"/>
</dbReference>
<dbReference type="Gene3D" id="3.90.1520.10">
    <property type="entry name" value="H-NOX domain"/>
    <property type="match status" value="1"/>
</dbReference>
<keyword evidence="3" id="KW-1185">Reference proteome</keyword>
<dbReference type="RefSeq" id="WP_075774050.1">
    <property type="nucleotide sequence ID" value="NZ_CP019437.1"/>
</dbReference>
<dbReference type="SUPFAM" id="SSF111126">
    <property type="entry name" value="Ligand-binding domain in the NO signalling and Golgi transport"/>
    <property type="match status" value="1"/>
</dbReference>
<evidence type="ECO:0000259" key="1">
    <source>
        <dbReference type="Pfam" id="PF07700"/>
    </source>
</evidence>
<reference evidence="2 3" key="1">
    <citation type="submission" date="2017-01" db="EMBL/GenBank/DDBJ databases">
        <title>The complete genome sequence of a sulfur-oxidizing marine bacterium Thioclava sp. 25B10_4T.</title>
        <authorList>
            <person name="Liu Y."/>
            <person name="Lai Q."/>
            <person name="Shao Z."/>
        </authorList>
    </citation>
    <scope>NUCLEOTIDE SEQUENCE [LARGE SCALE GENOMIC DNA]</scope>
    <source>
        <strain evidence="2 3">25B10_4</strain>
    </source>
</reference>
<protein>
    <recommendedName>
        <fullName evidence="1">Heme NO-binding domain-containing protein</fullName>
    </recommendedName>
</protein>
<evidence type="ECO:0000313" key="3">
    <source>
        <dbReference type="Proteomes" id="UP000185622"/>
    </source>
</evidence>
<gene>
    <name evidence="2" type="ORF">BMG03_16730</name>
</gene>